<organism evidence="2 3">
    <name type="scientific">Streptomyces mesophilus</name>
    <dbReference type="NCBI Taxonomy" id="1775132"/>
    <lineage>
        <taxon>Bacteria</taxon>
        <taxon>Bacillati</taxon>
        <taxon>Actinomycetota</taxon>
        <taxon>Actinomycetes</taxon>
        <taxon>Kitasatosporales</taxon>
        <taxon>Streptomycetaceae</taxon>
        <taxon>Streptomyces</taxon>
    </lineage>
</organism>
<feature type="transmembrane region" description="Helical" evidence="1">
    <location>
        <begin position="208"/>
        <end position="225"/>
    </location>
</feature>
<feature type="transmembrane region" description="Helical" evidence="1">
    <location>
        <begin position="78"/>
        <end position="100"/>
    </location>
</feature>
<comment type="caution">
    <text evidence="2">The sequence shown here is derived from an EMBL/GenBank/DDBJ whole genome shotgun (WGS) entry which is preliminary data.</text>
</comment>
<evidence type="ECO:0000313" key="3">
    <source>
        <dbReference type="Proteomes" id="UP000481109"/>
    </source>
</evidence>
<name>A0A6G4XQK1_9ACTN</name>
<dbReference type="EMBL" id="JAAKZW010000176">
    <property type="protein sequence ID" value="NGO79866.1"/>
    <property type="molecule type" value="Genomic_DNA"/>
</dbReference>
<feature type="transmembrane region" description="Helical" evidence="1">
    <location>
        <begin position="279"/>
        <end position="300"/>
    </location>
</feature>
<dbReference type="PANTHER" id="PTHR36840:SF1">
    <property type="entry name" value="BLL5714 PROTEIN"/>
    <property type="match status" value="1"/>
</dbReference>
<feature type="transmembrane region" description="Helical" evidence="1">
    <location>
        <begin position="50"/>
        <end position="71"/>
    </location>
</feature>
<reference evidence="2 3" key="1">
    <citation type="submission" date="2020-02" db="EMBL/GenBank/DDBJ databases">
        <title>Whole-genome analyses of novel actinobacteria.</title>
        <authorList>
            <person name="Sahin N."/>
            <person name="Tokatli A."/>
        </authorList>
    </citation>
    <scope>NUCLEOTIDE SEQUENCE [LARGE SCALE GENOMIC DNA]</scope>
    <source>
        <strain evidence="2 3">YC504</strain>
    </source>
</reference>
<evidence type="ECO:0000313" key="2">
    <source>
        <dbReference type="EMBL" id="NGO79866.1"/>
    </source>
</evidence>
<feature type="transmembrane region" description="Helical" evidence="1">
    <location>
        <begin position="112"/>
        <end position="133"/>
    </location>
</feature>
<feature type="transmembrane region" description="Helical" evidence="1">
    <location>
        <begin position="231"/>
        <end position="253"/>
    </location>
</feature>
<dbReference type="Pfam" id="PF06772">
    <property type="entry name" value="LtrA"/>
    <property type="match status" value="1"/>
</dbReference>
<dbReference type="RefSeq" id="WP_165335303.1">
    <property type="nucleotide sequence ID" value="NZ_JAAKZW010000176.1"/>
</dbReference>
<keyword evidence="1" id="KW-0812">Transmembrane</keyword>
<dbReference type="AlphaFoldDB" id="A0A6G4XQK1"/>
<feature type="transmembrane region" description="Helical" evidence="1">
    <location>
        <begin position="320"/>
        <end position="341"/>
    </location>
</feature>
<proteinExistence type="predicted"/>
<dbReference type="InterPro" id="IPR010640">
    <property type="entry name" value="Low_temperature_requirement_A"/>
</dbReference>
<evidence type="ECO:0000256" key="1">
    <source>
        <dbReference type="SAM" id="Phobius"/>
    </source>
</evidence>
<feature type="transmembrane region" description="Helical" evidence="1">
    <location>
        <begin position="145"/>
        <end position="166"/>
    </location>
</feature>
<gene>
    <name evidence="2" type="ORF">G6045_30030</name>
</gene>
<feature type="transmembrane region" description="Helical" evidence="1">
    <location>
        <begin position="348"/>
        <end position="365"/>
    </location>
</feature>
<accession>A0A6G4XQK1</accession>
<keyword evidence="1" id="KW-0472">Membrane</keyword>
<sequence length="403" mass="42394">MPAGKSSSHLIPTGDDHKVTPAELFFDLVFVYAITQVTAMMAAHTTAGRIAGSLVVLALLWWCWCCFSWLGNVVRADAGALFAVLVAVMGVMLVVSFALPEVYDDKHGGVDAPLVFVLCYGVVRLLHLVSYWISAPDDPALRSTVRRIALTSVAPPFALLLVGAAFDGRTQILIWAGAMVLDYAMVFLTRGSGWRVASPGHFAERHGLIVIIALGESIVAMGIGMRDYALTVPVIAAAALGILVVAGMWWMYFRKVAEPAEHRIARAEGAERTKLASEVYTYLHLPLIAGIVLCALGMKVALHQIADTKHYDLSEPLHGIVAWALPGGVGLYLLASAAILARVSGRGSLVLLIGGGLCLVGGPLVTVVPALVALALLGAAVAGMAALHSRVARPALGSAAQEA</sequence>
<dbReference type="PANTHER" id="PTHR36840">
    <property type="entry name" value="BLL5714 PROTEIN"/>
    <property type="match status" value="1"/>
</dbReference>
<dbReference type="Proteomes" id="UP000481109">
    <property type="component" value="Unassembled WGS sequence"/>
</dbReference>
<keyword evidence="3" id="KW-1185">Reference proteome</keyword>
<feature type="transmembrane region" description="Helical" evidence="1">
    <location>
        <begin position="172"/>
        <end position="188"/>
    </location>
</feature>
<keyword evidence="1" id="KW-1133">Transmembrane helix</keyword>
<protein>
    <submittedName>
        <fullName evidence="2">Low temperature requirement protein A</fullName>
    </submittedName>
</protein>